<keyword evidence="9" id="KW-1185">Reference proteome</keyword>
<evidence type="ECO:0000256" key="1">
    <source>
        <dbReference type="ARBA" id="ARBA00004442"/>
    </source>
</evidence>
<dbReference type="Pfam" id="PF07980">
    <property type="entry name" value="SusD_RagB"/>
    <property type="match status" value="1"/>
</dbReference>
<evidence type="ECO:0000256" key="3">
    <source>
        <dbReference type="ARBA" id="ARBA00022729"/>
    </source>
</evidence>
<name>A0A1H3X443_9BACT</name>
<dbReference type="Pfam" id="PF14322">
    <property type="entry name" value="SusD-like_3"/>
    <property type="match status" value="1"/>
</dbReference>
<comment type="subcellular location">
    <subcellularLocation>
        <location evidence="1">Cell outer membrane</location>
    </subcellularLocation>
</comment>
<dbReference type="GO" id="GO:0009279">
    <property type="term" value="C:cell outer membrane"/>
    <property type="evidence" value="ECO:0007669"/>
    <property type="project" value="UniProtKB-SubCell"/>
</dbReference>
<reference evidence="9" key="1">
    <citation type="submission" date="2016-10" db="EMBL/GenBank/DDBJ databases">
        <authorList>
            <person name="Varghese N."/>
            <person name="Submissions S."/>
        </authorList>
    </citation>
    <scope>NUCLEOTIDE SEQUENCE [LARGE SCALE GENOMIC DNA]</scope>
    <source>
        <strain evidence="9">DSM 23920</strain>
    </source>
</reference>
<evidence type="ECO:0000256" key="4">
    <source>
        <dbReference type="ARBA" id="ARBA00023136"/>
    </source>
</evidence>
<feature type="domain" description="RagB/SusD" evidence="6">
    <location>
        <begin position="342"/>
        <end position="418"/>
    </location>
</feature>
<feature type="domain" description="SusD-like N-terminal" evidence="7">
    <location>
        <begin position="21"/>
        <end position="228"/>
    </location>
</feature>
<dbReference type="InterPro" id="IPR012944">
    <property type="entry name" value="SusD_RagB_dom"/>
</dbReference>
<dbReference type="PROSITE" id="PS51257">
    <property type="entry name" value="PROKAR_LIPOPROTEIN"/>
    <property type="match status" value="1"/>
</dbReference>
<organism evidence="8 9">
    <name type="scientific">Chitinophaga terrae</name>
    <name type="common">ex Kim and Jung 2007</name>
    <dbReference type="NCBI Taxonomy" id="408074"/>
    <lineage>
        <taxon>Bacteria</taxon>
        <taxon>Pseudomonadati</taxon>
        <taxon>Bacteroidota</taxon>
        <taxon>Chitinophagia</taxon>
        <taxon>Chitinophagales</taxon>
        <taxon>Chitinophagaceae</taxon>
        <taxon>Chitinophaga</taxon>
    </lineage>
</organism>
<dbReference type="SUPFAM" id="SSF48452">
    <property type="entry name" value="TPR-like"/>
    <property type="match status" value="1"/>
</dbReference>
<comment type="similarity">
    <text evidence="2">Belongs to the SusD family.</text>
</comment>
<dbReference type="AlphaFoldDB" id="A0A1H3X443"/>
<keyword evidence="4" id="KW-0472">Membrane</keyword>
<protein>
    <submittedName>
        <fullName evidence="8">SusD family protein</fullName>
    </submittedName>
</protein>
<evidence type="ECO:0000313" key="8">
    <source>
        <dbReference type="EMBL" id="SDZ94030.1"/>
    </source>
</evidence>
<dbReference type="OrthoDB" id="697229at2"/>
<dbReference type="EMBL" id="FNRL01000001">
    <property type="protein sequence ID" value="SDZ94030.1"/>
    <property type="molecule type" value="Genomic_DNA"/>
</dbReference>
<dbReference type="RefSeq" id="WP_089757816.1">
    <property type="nucleotide sequence ID" value="NZ_BKAT01000012.1"/>
</dbReference>
<dbReference type="STRING" id="408074.SAMN05660909_00255"/>
<gene>
    <name evidence="8" type="ORF">SAMN05660909_00255</name>
</gene>
<dbReference type="InterPro" id="IPR011990">
    <property type="entry name" value="TPR-like_helical_dom_sf"/>
</dbReference>
<evidence type="ECO:0000259" key="7">
    <source>
        <dbReference type="Pfam" id="PF14322"/>
    </source>
</evidence>
<evidence type="ECO:0000256" key="5">
    <source>
        <dbReference type="ARBA" id="ARBA00023237"/>
    </source>
</evidence>
<evidence type="ECO:0000259" key="6">
    <source>
        <dbReference type="Pfam" id="PF07980"/>
    </source>
</evidence>
<evidence type="ECO:0000256" key="2">
    <source>
        <dbReference type="ARBA" id="ARBA00006275"/>
    </source>
</evidence>
<keyword evidence="5" id="KW-0998">Cell outer membrane</keyword>
<proteinExistence type="inferred from homology"/>
<evidence type="ECO:0000313" key="9">
    <source>
        <dbReference type="Proteomes" id="UP000199656"/>
    </source>
</evidence>
<dbReference type="Gene3D" id="1.25.40.390">
    <property type="match status" value="1"/>
</dbReference>
<accession>A0A1H3X443</accession>
<sequence length="461" mass="51557">MRKLIIYIASGILLGATSCKKYLDIKPKGAFIPEKTSDYRLLLDETSAQQKSNGFFNTYSMDLMLDDDMSINQFSLTYYKAAALNAYKFSENIYTESESDVDWEAMYNQVYTCNLVTSQVLNSTGGTTAEKRQLFAEASVHRAYAYFILVNLYAKQFSSSAGTDPGVPIRKGLDFEEKLPRASVAEVYDYILSELLSTVQDLPAKPAIGLTNRPVKASAFALLSKVYLFRNDAQNALRYADSSLNNYSTLVNFNNLPPNPSFPTVLNYPQNFQNSEMLLEKSGAMISPIVYASNALLSLYDQANDLRFPAFFFDDKQFGLSFGYFSNEWSGKSPAKGLSVPEAYLLRAEANARLGHTDAALSDLNTLRANRYKTGASYQLSAGSATEVLNLVKAERRREMAFRGSRWFDIRRYNTFDNAGITVTHILPDGTYQIAPNSNRTALAIGRKYIAMNPEITQNPR</sequence>
<dbReference type="Proteomes" id="UP000199656">
    <property type="component" value="Unassembled WGS sequence"/>
</dbReference>
<keyword evidence="3" id="KW-0732">Signal</keyword>
<dbReference type="InterPro" id="IPR033985">
    <property type="entry name" value="SusD-like_N"/>
</dbReference>